<feature type="transmembrane region" description="Helical" evidence="7">
    <location>
        <begin position="279"/>
        <end position="300"/>
    </location>
</feature>
<dbReference type="InterPro" id="IPR004681">
    <property type="entry name" value="TRAP_DctM"/>
</dbReference>
<sequence>MDSVLILSALFLLLFCGIPVGLSLTAVGTLLFLFKGIPLAGIPEDFLGSFNSFILLAVPIFLLTSNILLRAGVAKDLFDAVQRWVGSIRGGVAVSTILSCGIFAAISGSSVAVAAMIGTVAIPEMTRRGYDQRFVMGTLAAGATLGILIPPSIPLIVYASVTEQSTASMFLAGVGPGLLLIAAFVAYCVVKSFLGGAPVTETGDETEQRKSLLRVSLKAFPTMLIAITMIGGIYAGIFTPTESAAVGLIMTLVYVFTFRDSFGFAELRGAVFQSGATTANLLLIIGGANVFGKAILLYRIPFEISTWITDNIASAGVFILVVVLLLVVLGLFLEGIAMILIVLPVLLPALGVHGIDPVWFGIFFVLMIELALITPPVGMNLFVIQSVAKSDLSEVIYGVIPYAVIMMAMVALIYAFPMIVLYIPFFG</sequence>
<keyword evidence="3 7" id="KW-0997">Cell inner membrane</keyword>
<name>A0A225NHG4_9RHOB</name>
<dbReference type="PANTHER" id="PTHR33362:SF5">
    <property type="entry name" value="C4-DICARBOXYLATE TRAP TRANSPORTER LARGE PERMEASE PROTEIN DCTM"/>
    <property type="match status" value="1"/>
</dbReference>
<comment type="caution">
    <text evidence="9">The sequence shown here is derived from an EMBL/GenBank/DDBJ whole genome shotgun (WGS) entry which is preliminary data.</text>
</comment>
<comment type="subcellular location">
    <subcellularLocation>
        <location evidence="1 7">Cell inner membrane</location>
        <topology evidence="1 7">Multi-pass membrane protein</topology>
    </subcellularLocation>
</comment>
<evidence type="ECO:0000256" key="7">
    <source>
        <dbReference type="RuleBase" id="RU369079"/>
    </source>
</evidence>
<feature type="transmembrane region" description="Helical" evidence="7">
    <location>
        <begin position="134"/>
        <end position="161"/>
    </location>
</feature>
<keyword evidence="4 7" id="KW-0812">Transmembrane</keyword>
<feature type="transmembrane region" description="Helical" evidence="7">
    <location>
        <begin position="337"/>
        <end position="355"/>
    </location>
</feature>
<dbReference type="NCBIfam" id="TIGR00786">
    <property type="entry name" value="dctM"/>
    <property type="match status" value="1"/>
</dbReference>
<feature type="transmembrane region" description="Helical" evidence="7">
    <location>
        <begin position="92"/>
        <end position="122"/>
    </location>
</feature>
<evidence type="ECO:0000256" key="5">
    <source>
        <dbReference type="ARBA" id="ARBA00022989"/>
    </source>
</evidence>
<reference evidence="9 10" key="1">
    <citation type="submission" date="2013-04" db="EMBL/GenBank/DDBJ databases">
        <title>Oceanicola sp. 22II1-22F33 Genome Sequencing.</title>
        <authorList>
            <person name="Lai Q."/>
            <person name="Li G."/>
            <person name="Shao Z."/>
        </authorList>
    </citation>
    <scope>NUCLEOTIDE SEQUENCE [LARGE SCALE GENOMIC DNA]</scope>
    <source>
        <strain evidence="9 10">22II1-22F33</strain>
    </source>
</reference>
<proteinExistence type="inferred from homology"/>
<dbReference type="InterPro" id="IPR010656">
    <property type="entry name" value="DctM"/>
</dbReference>
<dbReference type="PANTHER" id="PTHR33362">
    <property type="entry name" value="SIALIC ACID TRAP TRANSPORTER PERMEASE PROTEIN SIAT-RELATED"/>
    <property type="match status" value="1"/>
</dbReference>
<keyword evidence="10" id="KW-1185">Reference proteome</keyword>
<evidence type="ECO:0000313" key="9">
    <source>
        <dbReference type="EMBL" id="OWU73292.1"/>
    </source>
</evidence>
<feature type="transmembrane region" description="Helical" evidence="7">
    <location>
        <begin position="167"/>
        <end position="190"/>
    </location>
</feature>
<feature type="transmembrane region" description="Helical" evidence="7">
    <location>
        <begin position="219"/>
        <end position="238"/>
    </location>
</feature>
<evidence type="ECO:0000256" key="3">
    <source>
        <dbReference type="ARBA" id="ARBA00022519"/>
    </source>
</evidence>
<feature type="transmembrane region" description="Helical" evidence="7">
    <location>
        <begin position="312"/>
        <end position="332"/>
    </location>
</feature>
<dbReference type="OrthoDB" id="9790209at2"/>
<keyword evidence="5 7" id="KW-1133">Transmembrane helix</keyword>
<comment type="function">
    <text evidence="7">Part of the tripartite ATP-independent periplasmic (TRAP) transport system.</text>
</comment>
<dbReference type="GO" id="GO:0022857">
    <property type="term" value="F:transmembrane transporter activity"/>
    <property type="evidence" value="ECO:0007669"/>
    <property type="project" value="UniProtKB-UniRule"/>
</dbReference>
<evidence type="ECO:0000259" key="8">
    <source>
        <dbReference type="Pfam" id="PF06808"/>
    </source>
</evidence>
<comment type="similarity">
    <text evidence="7">Belongs to the TRAP transporter large permease family.</text>
</comment>
<evidence type="ECO:0000313" key="10">
    <source>
        <dbReference type="Proteomes" id="UP000215377"/>
    </source>
</evidence>
<evidence type="ECO:0000256" key="2">
    <source>
        <dbReference type="ARBA" id="ARBA00022475"/>
    </source>
</evidence>
<dbReference type="RefSeq" id="WP_088649994.1">
    <property type="nucleotide sequence ID" value="NZ_AQQR01000004.1"/>
</dbReference>
<dbReference type="Pfam" id="PF06808">
    <property type="entry name" value="DctM"/>
    <property type="match status" value="1"/>
</dbReference>
<feature type="transmembrane region" description="Helical" evidence="7">
    <location>
        <begin position="395"/>
        <end position="423"/>
    </location>
</feature>
<evidence type="ECO:0000256" key="4">
    <source>
        <dbReference type="ARBA" id="ARBA00022692"/>
    </source>
</evidence>
<organism evidence="9 10">
    <name type="scientific">Marinibacterium profundimaris</name>
    <dbReference type="NCBI Taxonomy" id="1679460"/>
    <lineage>
        <taxon>Bacteria</taxon>
        <taxon>Pseudomonadati</taxon>
        <taxon>Pseudomonadota</taxon>
        <taxon>Alphaproteobacteria</taxon>
        <taxon>Rhodobacterales</taxon>
        <taxon>Paracoccaceae</taxon>
        <taxon>Marinibacterium</taxon>
    </lineage>
</organism>
<keyword evidence="7" id="KW-0813">Transport</keyword>
<evidence type="ECO:0000256" key="6">
    <source>
        <dbReference type="ARBA" id="ARBA00023136"/>
    </source>
</evidence>
<protein>
    <recommendedName>
        <fullName evidence="7">TRAP transporter large permease protein</fullName>
    </recommendedName>
</protein>
<feature type="transmembrane region" description="Helical" evidence="7">
    <location>
        <begin position="6"/>
        <end position="34"/>
    </location>
</feature>
<dbReference type="GO" id="GO:0005886">
    <property type="term" value="C:plasma membrane"/>
    <property type="evidence" value="ECO:0007669"/>
    <property type="project" value="UniProtKB-SubCell"/>
</dbReference>
<dbReference type="AlphaFoldDB" id="A0A225NHG4"/>
<dbReference type="PIRSF" id="PIRSF006066">
    <property type="entry name" value="HI0050"/>
    <property type="match status" value="1"/>
</dbReference>
<gene>
    <name evidence="9" type="ORF">ATO3_11360</name>
</gene>
<dbReference type="Proteomes" id="UP000215377">
    <property type="component" value="Unassembled WGS sequence"/>
</dbReference>
<feature type="transmembrane region" description="Helical" evidence="7">
    <location>
        <begin position="244"/>
        <end position="267"/>
    </location>
</feature>
<accession>A0A225NHG4</accession>
<dbReference type="EMBL" id="AQQR01000004">
    <property type="protein sequence ID" value="OWU73292.1"/>
    <property type="molecule type" value="Genomic_DNA"/>
</dbReference>
<feature type="transmembrane region" description="Helical" evidence="7">
    <location>
        <begin position="361"/>
        <end position="383"/>
    </location>
</feature>
<keyword evidence="6 7" id="KW-0472">Membrane</keyword>
<feature type="transmembrane region" description="Helical" evidence="7">
    <location>
        <begin position="46"/>
        <end position="72"/>
    </location>
</feature>
<feature type="domain" description="TRAP C4-dicarboxylate transport system permease DctM subunit" evidence="8">
    <location>
        <begin position="9"/>
        <end position="418"/>
    </location>
</feature>
<comment type="subunit">
    <text evidence="7">The complex comprises the extracytoplasmic solute receptor protein and the two transmembrane proteins.</text>
</comment>
<keyword evidence="2" id="KW-1003">Cell membrane</keyword>
<evidence type="ECO:0000256" key="1">
    <source>
        <dbReference type="ARBA" id="ARBA00004429"/>
    </source>
</evidence>